<evidence type="ECO:0000313" key="2">
    <source>
        <dbReference type="EMBL" id="KAJ7376143.1"/>
    </source>
</evidence>
<comment type="caution">
    <text evidence="2">The sequence shown here is derived from an EMBL/GenBank/DDBJ whole genome shotgun (WGS) entry which is preliminary data.</text>
</comment>
<keyword evidence="3" id="KW-1185">Reference proteome</keyword>
<evidence type="ECO:0000313" key="3">
    <source>
        <dbReference type="Proteomes" id="UP001163046"/>
    </source>
</evidence>
<sequence length="103" mass="11371">MKRATLLAMGPQTAVPSVASSDRPSANSIREERNEAVQSSRRSIAVQEEENSPGTHLDCTKVTNLLTPTFSEDGSNQRRYEGIVYGAFFVGTYEKYKVEGEPE</sequence>
<evidence type="ECO:0000256" key="1">
    <source>
        <dbReference type="SAM" id="MobiDB-lite"/>
    </source>
</evidence>
<dbReference type="AlphaFoldDB" id="A0A9W9Z6G7"/>
<proteinExistence type="predicted"/>
<feature type="region of interest" description="Disordered" evidence="1">
    <location>
        <begin position="1"/>
        <end position="59"/>
    </location>
</feature>
<dbReference type="EMBL" id="MU826413">
    <property type="protein sequence ID" value="KAJ7376143.1"/>
    <property type="molecule type" value="Genomic_DNA"/>
</dbReference>
<organism evidence="2 3">
    <name type="scientific">Desmophyllum pertusum</name>
    <dbReference type="NCBI Taxonomy" id="174260"/>
    <lineage>
        <taxon>Eukaryota</taxon>
        <taxon>Metazoa</taxon>
        <taxon>Cnidaria</taxon>
        <taxon>Anthozoa</taxon>
        <taxon>Hexacorallia</taxon>
        <taxon>Scleractinia</taxon>
        <taxon>Caryophylliina</taxon>
        <taxon>Caryophylliidae</taxon>
        <taxon>Desmophyllum</taxon>
    </lineage>
</organism>
<dbReference type="Proteomes" id="UP001163046">
    <property type="component" value="Unassembled WGS sequence"/>
</dbReference>
<accession>A0A9W9Z6G7</accession>
<feature type="compositionally biased region" description="Polar residues" evidence="1">
    <location>
        <begin position="14"/>
        <end position="28"/>
    </location>
</feature>
<gene>
    <name evidence="2" type="ORF">OS493_036749</name>
</gene>
<name>A0A9W9Z6G7_9CNID</name>
<reference evidence="2" key="1">
    <citation type="submission" date="2023-01" db="EMBL/GenBank/DDBJ databases">
        <title>Genome assembly of the deep-sea coral Lophelia pertusa.</title>
        <authorList>
            <person name="Herrera S."/>
            <person name="Cordes E."/>
        </authorList>
    </citation>
    <scope>NUCLEOTIDE SEQUENCE</scope>
    <source>
        <strain evidence="2">USNM1676648</strain>
        <tissue evidence="2">Polyp</tissue>
    </source>
</reference>
<protein>
    <submittedName>
        <fullName evidence="2">Uncharacterized protein</fullName>
    </submittedName>
</protein>